<evidence type="ECO:0000256" key="2">
    <source>
        <dbReference type="ARBA" id="ARBA00022515"/>
    </source>
</evidence>
<dbReference type="EMBL" id="FRAD01000003">
    <property type="protein sequence ID" value="SHJ45116.1"/>
    <property type="molecule type" value="Genomic_DNA"/>
</dbReference>
<sequence>MSIFISDELIQKIKEENDVVDVVSEYVRLKKSGRNFTGLCPFHNEKTPSFSVSREKQIFKCFGCGEAGNVISFLMKIRNLSFSEACETLAERANIEIKTGDDKYKKELEAKKRLYQLNKLAARFYFDNLIKNRDVMNYLNKRGLSNKTIANFGLGYSLNNWNALENFLKKSGYSQEEMFKVGVLSRSNKNNKITYYDRFRNRVMFPVFDYNGKVIGFGGRVLDDSKPKYLNSPESEIFDKGRNMYGLNFAIKKNNTKEFILVEGYMDCISLHQAGITNAIASLGTALTVNQAKLMKKYTDKVYISYDSDNAGKKAADRGLDILTEQGFDVRVINIKDGKDPDDFIKTNGVEAFYELMKEAVSLTKFKINKVKEERYRKDDPKSVDKYVAGISGILLKLNSVERNIYIKEIAEDTGVEEQAIYDLLNKKANFINKTEENMNIKHEISVKLYKEQPSVKAARSLLKLLMCKKSVEYIRSAMDEYPLFSHTHKIMYDKILENIDLPLEDLNNKLEALCQNIEENRELVNIREMSILEMDNHEQTERFASDCIKVMKECELESKKKEIMDTIKQLEKDGKISESFEYVEKLQLIEKELKEL</sequence>
<evidence type="ECO:0000256" key="4">
    <source>
        <dbReference type="ARBA" id="ARBA00022695"/>
    </source>
</evidence>
<dbReference type="HAMAP" id="MF_00974">
    <property type="entry name" value="DNA_primase_DnaG"/>
    <property type="match status" value="1"/>
</dbReference>
<feature type="domain" description="Toprim" evidence="15">
    <location>
        <begin position="257"/>
        <end position="338"/>
    </location>
</feature>
<dbReference type="SUPFAM" id="SSF56731">
    <property type="entry name" value="DNA primase core"/>
    <property type="match status" value="1"/>
</dbReference>
<dbReference type="Gene3D" id="3.40.1360.10">
    <property type="match status" value="1"/>
</dbReference>
<gene>
    <name evidence="12" type="primary">dnaG</name>
    <name evidence="16" type="ORF">SAMN02745248_00161</name>
</gene>
<keyword evidence="1 12" id="KW-0240">DNA-directed RNA polymerase</keyword>
<name>A0A1M6JEF1_9CLOT</name>
<evidence type="ECO:0000256" key="8">
    <source>
        <dbReference type="ARBA" id="ARBA00022833"/>
    </source>
</evidence>
<evidence type="ECO:0000256" key="13">
    <source>
        <dbReference type="PIRNR" id="PIRNR002811"/>
    </source>
</evidence>
<dbReference type="FunFam" id="3.90.580.10:FF:000001">
    <property type="entry name" value="DNA primase"/>
    <property type="match status" value="1"/>
</dbReference>
<dbReference type="SMART" id="SM00400">
    <property type="entry name" value="ZnF_CHCC"/>
    <property type="match status" value="1"/>
</dbReference>
<dbReference type="InterPro" id="IPR037068">
    <property type="entry name" value="DNA_primase_core_N_sf"/>
</dbReference>
<dbReference type="NCBIfam" id="TIGR01391">
    <property type="entry name" value="dnaG"/>
    <property type="match status" value="1"/>
</dbReference>
<evidence type="ECO:0000256" key="11">
    <source>
        <dbReference type="ARBA" id="ARBA00023163"/>
    </source>
</evidence>
<evidence type="ECO:0000259" key="15">
    <source>
        <dbReference type="PROSITE" id="PS50880"/>
    </source>
</evidence>
<dbReference type="InterPro" id="IPR013264">
    <property type="entry name" value="DNAG_N"/>
</dbReference>
<dbReference type="Pfam" id="PF01807">
    <property type="entry name" value="Zn_ribbon_DnaG"/>
    <property type="match status" value="1"/>
</dbReference>
<keyword evidence="7 12" id="KW-0863">Zinc-finger</keyword>
<keyword evidence="2 12" id="KW-0639">Primosome</keyword>
<dbReference type="FunFam" id="3.90.980.10:FF:000001">
    <property type="entry name" value="DNA primase"/>
    <property type="match status" value="1"/>
</dbReference>
<dbReference type="GO" id="GO:0003677">
    <property type="term" value="F:DNA binding"/>
    <property type="evidence" value="ECO:0007669"/>
    <property type="project" value="UniProtKB-KW"/>
</dbReference>
<dbReference type="InterPro" id="IPR002694">
    <property type="entry name" value="Znf_CHC2"/>
</dbReference>
<dbReference type="Gene3D" id="3.90.580.10">
    <property type="entry name" value="Zinc finger, CHC2-type domain"/>
    <property type="match status" value="1"/>
</dbReference>
<dbReference type="GO" id="GO:0000428">
    <property type="term" value="C:DNA-directed RNA polymerase complex"/>
    <property type="evidence" value="ECO:0007669"/>
    <property type="project" value="UniProtKB-KW"/>
</dbReference>
<dbReference type="InterPro" id="IPR050219">
    <property type="entry name" value="DnaG_primase"/>
</dbReference>
<dbReference type="CDD" id="cd03364">
    <property type="entry name" value="TOPRIM_DnaG_primases"/>
    <property type="match status" value="1"/>
</dbReference>
<comment type="subunit">
    <text evidence="12">Monomer. Interacts with DnaB.</text>
</comment>
<dbReference type="Pfam" id="PF08275">
    <property type="entry name" value="DNAG_N"/>
    <property type="match status" value="1"/>
</dbReference>
<keyword evidence="10 12" id="KW-0238">DNA-binding</keyword>
<dbReference type="GO" id="GO:0006269">
    <property type="term" value="P:DNA replication, synthesis of primer"/>
    <property type="evidence" value="ECO:0007669"/>
    <property type="project" value="UniProtKB-UniRule"/>
</dbReference>
<keyword evidence="9" id="KW-0460">Magnesium</keyword>
<keyword evidence="6 12" id="KW-0479">Metal-binding</keyword>
<keyword evidence="4 12" id="KW-0548">Nucleotidyltransferase</keyword>
<evidence type="ECO:0000313" key="17">
    <source>
        <dbReference type="Proteomes" id="UP000183952"/>
    </source>
</evidence>
<evidence type="ECO:0000256" key="9">
    <source>
        <dbReference type="ARBA" id="ARBA00022842"/>
    </source>
</evidence>
<keyword evidence="17" id="KW-1185">Reference proteome</keyword>
<comment type="function">
    <text evidence="12 13">RNA polymerase that catalyzes the synthesis of short RNA molecules used as primers for DNA polymerase during DNA replication.</text>
</comment>
<keyword evidence="8 12" id="KW-0862">Zinc</keyword>
<proteinExistence type="inferred from homology"/>
<feature type="zinc finger region" description="CHC2-type" evidence="12 14">
    <location>
        <begin position="40"/>
        <end position="64"/>
    </location>
</feature>
<evidence type="ECO:0000256" key="1">
    <source>
        <dbReference type="ARBA" id="ARBA00022478"/>
    </source>
</evidence>
<protein>
    <recommendedName>
        <fullName evidence="12 13">DNA primase</fullName>
        <ecNumber evidence="12">2.7.7.101</ecNumber>
    </recommendedName>
</protein>
<dbReference type="EC" id="2.7.7.101" evidence="12"/>
<accession>A0A1M6JEF1</accession>
<dbReference type="PIRSF" id="PIRSF002811">
    <property type="entry name" value="DnaG"/>
    <property type="match status" value="1"/>
</dbReference>
<dbReference type="GO" id="GO:1990077">
    <property type="term" value="C:primosome complex"/>
    <property type="evidence" value="ECO:0007669"/>
    <property type="project" value="UniProtKB-KW"/>
</dbReference>
<dbReference type="FunFam" id="3.40.1360.10:FF:000002">
    <property type="entry name" value="DNA primase"/>
    <property type="match status" value="1"/>
</dbReference>
<evidence type="ECO:0000256" key="12">
    <source>
        <dbReference type="HAMAP-Rule" id="MF_00974"/>
    </source>
</evidence>
<keyword evidence="3 12" id="KW-0808">Transferase</keyword>
<evidence type="ECO:0000256" key="7">
    <source>
        <dbReference type="ARBA" id="ARBA00022771"/>
    </source>
</evidence>
<dbReference type="GO" id="GO:0008270">
    <property type="term" value="F:zinc ion binding"/>
    <property type="evidence" value="ECO:0007669"/>
    <property type="project" value="UniProtKB-UniRule"/>
</dbReference>
<dbReference type="Gene3D" id="3.90.980.10">
    <property type="entry name" value="DNA primase, catalytic core, N-terminal domain"/>
    <property type="match status" value="1"/>
</dbReference>
<dbReference type="InterPro" id="IPR006295">
    <property type="entry name" value="DNA_primase_DnaG"/>
</dbReference>
<dbReference type="InterPro" id="IPR006171">
    <property type="entry name" value="TOPRIM_dom"/>
</dbReference>
<dbReference type="GO" id="GO:0003899">
    <property type="term" value="F:DNA-directed RNA polymerase activity"/>
    <property type="evidence" value="ECO:0007669"/>
    <property type="project" value="UniProtKB-UniRule"/>
</dbReference>
<dbReference type="InterPro" id="IPR034151">
    <property type="entry name" value="TOPRIM_DnaG_bac"/>
</dbReference>
<dbReference type="PANTHER" id="PTHR30313">
    <property type="entry name" value="DNA PRIMASE"/>
    <property type="match status" value="1"/>
</dbReference>
<evidence type="ECO:0000313" key="16">
    <source>
        <dbReference type="EMBL" id="SHJ45116.1"/>
    </source>
</evidence>
<evidence type="ECO:0000256" key="14">
    <source>
        <dbReference type="PIRSR" id="PIRSR002811-1"/>
    </source>
</evidence>
<dbReference type="Proteomes" id="UP000183952">
    <property type="component" value="Unassembled WGS sequence"/>
</dbReference>
<keyword evidence="11 12" id="KW-0804">Transcription</keyword>
<dbReference type="InterPro" id="IPR036977">
    <property type="entry name" value="DNA_primase_Znf_CHC2"/>
</dbReference>
<dbReference type="RefSeq" id="WP_093426656.1">
    <property type="nucleotide sequence ID" value="NZ_FRAD01000003.1"/>
</dbReference>
<dbReference type="PANTHER" id="PTHR30313:SF2">
    <property type="entry name" value="DNA PRIMASE"/>
    <property type="match status" value="1"/>
</dbReference>
<evidence type="ECO:0000256" key="5">
    <source>
        <dbReference type="ARBA" id="ARBA00022705"/>
    </source>
</evidence>
<comment type="cofactor">
    <cofactor evidence="12 13 14">
        <name>Zn(2+)</name>
        <dbReference type="ChEBI" id="CHEBI:29105"/>
    </cofactor>
    <text evidence="12 13 14">Binds 1 zinc ion per monomer.</text>
</comment>
<comment type="catalytic activity">
    <reaction evidence="12">
        <text>ssDNA + n NTP = ssDNA/pppN(pN)n-1 hybrid + (n-1) diphosphate.</text>
        <dbReference type="EC" id="2.7.7.101"/>
    </reaction>
</comment>
<evidence type="ECO:0000256" key="6">
    <source>
        <dbReference type="ARBA" id="ARBA00022723"/>
    </source>
</evidence>
<reference evidence="16 17" key="1">
    <citation type="submission" date="2016-11" db="EMBL/GenBank/DDBJ databases">
        <authorList>
            <person name="Jaros S."/>
            <person name="Januszkiewicz K."/>
            <person name="Wedrychowicz H."/>
        </authorList>
    </citation>
    <scope>NUCLEOTIDE SEQUENCE [LARGE SCALE GENOMIC DNA]</scope>
    <source>
        <strain evidence="16 17">DSM 3090</strain>
    </source>
</reference>
<dbReference type="GO" id="GO:0005737">
    <property type="term" value="C:cytoplasm"/>
    <property type="evidence" value="ECO:0007669"/>
    <property type="project" value="TreeGrafter"/>
</dbReference>
<evidence type="ECO:0000256" key="10">
    <source>
        <dbReference type="ARBA" id="ARBA00023125"/>
    </source>
</evidence>
<dbReference type="SMART" id="SM00493">
    <property type="entry name" value="TOPRIM"/>
    <property type="match status" value="1"/>
</dbReference>
<dbReference type="Pfam" id="PF13155">
    <property type="entry name" value="Toprim_2"/>
    <property type="match status" value="1"/>
</dbReference>
<organism evidence="16 17">
    <name type="scientific">Hathewaya proteolytica DSM 3090</name>
    <dbReference type="NCBI Taxonomy" id="1121331"/>
    <lineage>
        <taxon>Bacteria</taxon>
        <taxon>Bacillati</taxon>
        <taxon>Bacillota</taxon>
        <taxon>Clostridia</taxon>
        <taxon>Eubacteriales</taxon>
        <taxon>Clostridiaceae</taxon>
        <taxon>Hathewaya</taxon>
    </lineage>
</organism>
<dbReference type="InterPro" id="IPR030846">
    <property type="entry name" value="DnaG_bac"/>
</dbReference>
<comment type="domain">
    <text evidence="12">Contains an N-terminal zinc-binding domain, a central core domain that contains the primase activity, and a C-terminal DnaB-binding domain.</text>
</comment>
<dbReference type="SUPFAM" id="SSF57783">
    <property type="entry name" value="Zinc beta-ribbon"/>
    <property type="match status" value="1"/>
</dbReference>
<dbReference type="OrthoDB" id="9803773at2"/>
<dbReference type="STRING" id="1121331.SAMN02745248_00161"/>
<keyword evidence="5 12" id="KW-0235">DNA replication</keyword>
<comment type="similarity">
    <text evidence="12 13">Belongs to the DnaG primase family.</text>
</comment>
<evidence type="ECO:0000256" key="3">
    <source>
        <dbReference type="ARBA" id="ARBA00022679"/>
    </source>
</evidence>
<dbReference type="AlphaFoldDB" id="A0A1M6JEF1"/>
<dbReference type="PROSITE" id="PS50880">
    <property type="entry name" value="TOPRIM"/>
    <property type="match status" value="1"/>
</dbReference>